<gene>
    <name evidence="1" type="ORF">GIB67_017550</name>
    <name evidence="2" type="ORF">GIB67_035674</name>
</gene>
<protein>
    <submittedName>
        <fullName evidence="2">Uncharacterized protein</fullName>
    </submittedName>
</protein>
<accession>A0A7J7LMH5</accession>
<dbReference type="Proteomes" id="UP000541444">
    <property type="component" value="Unassembled WGS sequence"/>
</dbReference>
<evidence type="ECO:0000313" key="2">
    <source>
        <dbReference type="EMBL" id="KAF6143769.1"/>
    </source>
</evidence>
<dbReference type="EMBL" id="JACGCM010002883">
    <property type="protein sequence ID" value="KAF6134270.1"/>
    <property type="molecule type" value="Genomic_DNA"/>
</dbReference>
<dbReference type="EMBL" id="JACGCM010002183">
    <property type="protein sequence ID" value="KAF6143769.1"/>
    <property type="molecule type" value="Genomic_DNA"/>
</dbReference>
<name>A0A7J7LMH5_9MAGN</name>
<reference evidence="2 3" key="1">
    <citation type="journal article" date="2020" name="IScience">
        <title>Genome Sequencing of the Endangered Kingdonia uniflora (Circaeasteraceae, Ranunculales) Reveals Potential Mechanisms of Evolutionary Specialization.</title>
        <authorList>
            <person name="Sun Y."/>
            <person name="Deng T."/>
            <person name="Zhang A."/>
            <person name="Moore M.J."/>
            <person name="Landis J.B."/>
            <person name="Lin N."/>
            <person name="Zhang H."/>
            <person name="Zhang X."/>
            <person name="Huang J."/>
            <person name="Zhang X."/>
            <person name="Sun H."/>
            <person name="Wang H."/>
        </authorList>
    </citation>
    <scope>NUCLEOTIDE SEQUENCE [LARGE SCALE GENOMIC DNA]</scope>
    <source>
        <strain evidence="2">TB1705</strain>
        <tissue evidence="2">Leaf</tissue>
    </source>
</reference>
<comment type="caution">
    <text evidence="2">The sequence shown here is derived from an EMBL/GenBank/DDBJ whole genome shotgun (WGS) entry which is preliminary data.</text>
</comment>
<sequence>MSFTIFYYFGCNIRTCGAQKQMVVCCCYIATLVEAKMVFPLASIDFGIYCSLA</sequence>
<evidence type="ECO:0000313" key="3">
    <source>
        <dbReference type="Proteomes" id="UP000541444"/>
    </source>
</evidence>
<proteinExistence type="predicted"/>
<organism evidence="2 3">
    <name type="scientific">Kingdonia uniflora</name>
    <dbReference type="NCBI Taxonomy" id="39325"/>
    <lineage>
        <taxon>Eukaryota</taxon>
        <taxon>Viridiplantae</taxon>
        <taxon>Streptophyta</taxon>
        <taxon>Embryophyta</taxon>
        <taxon>Tracheophyta</taxon>
        <taxon>Spermatophyta</taxon>
        <taxon>Magnoliopsida</taxon>
        <taxon>Ranunculales</taxon>
        <taxon>Circaeasteraceae</taxon>
        <taxon>Kingdonia</taxon>
    </lineage>
</organism>
<keyword evidence="3" id="KW-1185">Reference proteome</keyword>
<dbReference type="AlphaFoldDB" id="A0A7J7LMH5"/>
<evidence type="ECO:0000313" key="1">
    <source>
        <dbReference type="EMBL" id="KAF6134270.1"/>
    </source>
</evidence>